<keyword evidence="3" id="KW-0520">NAD</keyword>
<dbReference type="InterPro" id="IPR001509">
    <property type="entry name" value="Epimerase_deHydtase"/>
</dbReference>
<dbReference type="GO" id="GO:0048040">
    <property type="term" value="F:UDP-glucuronate decarboxylase activity"/>
    <property type="evidence" value="ECO:0007669"/>
    <property type="project" value="TreeGrafter"/>
</dbReference>
<dbReference type="PANTHER" id="PTHR43078:SF6">
    <property type="entry name" value="UDP-GLUCURONIC ACID DECARBOXYLASE 1"/>
    <property type="match status" value="1"/>
</dbReference>
<dbReference type="EMBL" id="MFGB01000017">
    <property type="protein sequence ID" value="OGF26077.1"/>
    <property type="molecule type" value="Genomic_DNA"/>
</dbReference>
<comment type="caution">
    <text evidence="6">The sequence shown here is derived from an EMBL/GenBank/DDBJ whole genome shotgun (WGS) entry which is preliminary data.</text>
</comment>
<reference evidence="6 7" key="1">
    <citation type="journal article" date="2016" name="Nat. Commun.">
        <title>Thousands of microbial genomes shed light on interconnected biogeochemical processes in an aquifer system.</title>
        <authorList>
            <person name="Anantharaman K."/>
            <person name="Brown C.T."/>
            <person name="Hug L.A."/>
            <person name="Sharon I."/>
            <person name="Castelle C.J."/>
            <person name="Probst A.J."/>
            <person name="Thomas B.C."/>
            <person name="Singh A."/>
            <person name="Wilkins M.J."/>
            <person name="Karaoz U."/>
            <person name="Brodie E.L."/>
            <person name="Williams K.H."/>
            <person name="Hubbard S.S."/>
            <person name="Banfield J.F."/>
        </authorList>
    </citation>
    <scope>NUCLEOTIDE SEQUENCE [LARGE SCALE GENOMIC DNA]</scope>
</reference>
<evidence type="ECO:0000259" key="5">
    <source>
        <dbReference type="Pfam" id="PF01370"/>
    </source>
</evidence>
<dbReference type="SUPFAM" id="SSF51735">
    <property type="entry name" value="NAD(P)-binding Rossmann-fold domains"/>
    <property type="match status" value="1"/>
</dbReference>
<keyword evidence="2" id="KW-0210">Decarboxylase</keyword>
<dbReference type="Pfam" id="PF01370">
    <property type="entry name" value="Epimerase"/>
    <property type="match status" value="1"/>
</dbReference>
<dbReference type="InterPro" id="IPR036291">
    <property type="entry name" value="NAD(P)-bd_dom_sf"/>
</dbReference>
<comment type="cofactor">
    <cofactor evidence="1">
        <name>NAD(+)</name>
        <dbReference type="ChEBI" id="CHEBI:57540"/>
    </cofactor>
</comment>
<protein>
    <recommendedName>
        <fullName evidence="5">NAD-dependent epimerase/dehydratase domain-containing protein</fullName>
    </recommendedName>
</protein>
<evidence type="ECO:0000256" key="2">
    <source>
        <dbReference type="ARBA" id="ARBA00022793"/>
    </source>
</evidence>
<sequence>MDKIFSIIAEDAERVVKNVELSEIIGKTVLITGASGLIGNHFLASLWNLLRSNSAGTKVVAVMQSEPSPCLKNFLDYQGTRIIRGDLADYDFCKTLPRADYIIHAAGYGQPGRFMENPIKTLKLNSLTTLGLFEKLNEGGKFLFVSTSEVYSGNNNYPHKETEIGTTNTDHPRSCYIEGKRCGEAICIANRAKNIEAKIARLSLAYGPGTKHNDQRVMNSFIQKAINGEINLLDQGDAKRTFCYVSDAIEIMWNILLNGKDAIYNVGGHSKTTIGELAKKIGAYLRVPVNFPPDSKNSLISAPEDVSLDMTKAEREFNKKKYIDLDEGLKKTIAWQKILYNKFKNHDYEK</sequence>
<accession>A0A1F5SH77</accession>
<evidence type="ECO:0000256" key="3">
    <source>
        <dbReference type="ARBA" id="ARBA00023027"/>
    </source>
</evidence>
<dbReference type="Proteomes" id="UP000178367">
    <property type="component" value="Unassembled WGS sequence"/>
</dbReference>
<evidence type="ECO:0000256" key="1">
    <source>
        <dbReference type="ARBA" id="ARBA00001911"/>
    </source>
</evidence>
<feature type="domain" description="NAD-dependent epimerase/dehydratase" evidence="5">
    <location>
        <begin position="29"/>
        <end position="267"/>
    </location>
</feature>
<evidence type="ECO:0000313" key="6">
    <source>
        <dbReference type="EMBL" id="OGF26077.1"/>
    </source>
</evidence>
<dbReference type="GO" id="GO:0005737">
    <property type="term" value="C:cytoplasm"/>
    <property type="evidence" value="ECO:0007669"/>
    <property type="project" value="TreeGrafter"/>
</dbReference>
<proteinExistence type="predicted"/>
<evidence type="ECO:0000256" key="4">
    <source>
        <dbReference type="ARBA" id="ARBA00023239"/>
    </source>
</evidence>
<dbReference type="GO" id="GO:0070403">
    <property type="term" value="F:NAD+ binding"/>
    <property type="evidence" value="ECO:0007669"/>
    <property type="project" value="InterPro"/>
</dbReference>
<keyword evidence="4" id="KW-0456">Lyase</keyword>
<name>A0A1F5SH77_9BACT</name>
<dbReference type="InterPro" id="IPR044516">
    <property type="entry name" value="UXS-like"/>
</dbReference>
<gene>
    <name evidence="6" type="ORF">A2227_02565</name>
</gene>
<dbReference type="GO" id="GO:0042732">
    <property type="term" value="P:D-xylose metabolic process"/>
    <property type="evidence" value="ECO:0007669"/>
    <property type="project" value="InterPro"/>
</dbReference>
<dbReference type="STRING" id="1797994.A2227_02565"/>
<dbReference type="PANTHER" id="PTHR43078">
    <property type="entry name" value="UDP-GLUCURONIC ACID DECARBOXYLASE-RELATED"/>
    <property type="match status" value="1"/>
</dbReference>
<dbReference type="AlphaFoldDB" id="A0A1F5SH77"/>
<organism evidence="6 7">
    <name type="scientific">Candidatus Falkowbacteria bacterium RIFOXYA2_FULL_47_19</name>
    <dbReference type="NCBI Taxonomy" id="1797994"/>
    <lineage>
        <taxon>Bacteria</taxon>
        <taxon>Candidatus Falkowiibacteriota</taxon>
    </lineage>
</organism>
<dbReference type="Gene3D" id="3.40.50.720">
    <property type="entry name" value="NAD(P)-binding Rossmann-like Domain"/>
    <property type="match status" value="1"/>
</dbReference>
<evidence type="ECO:0000313" key="7">
    <source>
        <dbReference type="Proteomes" id="UP000178367"/>
    </source>
</evidence>